<feature type="region of interest" description="Disordered" evidence="1">
    <location>
        <begin position="38"/>
        <end position="73"/>
    </location>
</feature>
<organism evidence="3 4">
    <name type="scientific">Companilactobacillus versmoldensis DSM 14857 = KCTC 3814</name>
    <dbReference type="NCBI Taxonomy" id="1423815"/>
    <lineage>
        <taxon>Bacteria</taxon>
        <taxon>Bacillati</taxon>
        <taxon>Bacillota</taxon>
        <taxon>Bacilli</taxon>
        <taxon>Lactobacillales</taxon>
        <taxon>Lactobacillaceae</taxon>
        <taxon>Companilactobacillus</taxon>
    </lineage>
</organism>
<feature type="signal peptide" evidence="2">
    <location>
        <begin position="1"/>
        <end position="29"/>
    </location>
</feature>
<feature type="compositionally biased region" description="Polar residues" evidence="1">
    <location>
        <begin position="48"/>
        <end position="73"/>
    </location>
</feature>
<accession>A0A0R1SL53</accession>
<dbReference type="AlphaFoldDB" id="A0A0R1SL53"/>
<evidence type="ECO:0000256" key="1">
    <source>
        <dbReference type="SAM" id="MobiDB-lite"/>
    </source>
</evidence>
<keyword evidence="2" id="KW-0732">Signal</keyword>
<keyword evidence="4" id="KW-1185">Reference proteome</keyword>
<evidence type="ECO:0008006" key="5">
    <source>
        <dbReference type="Google" id="ProtNLM"/>
    </source>
</evidence>
<dbReference type="RefSeq" id="WP_010625129.1">
    <property type="nucleotide sequence ID" value="NZ_AZFA01000008.1"/>
</dbReference>
<dbReference type="Proteomes" id="UP000051647">
    <property type="component" value="Unassembled WGS sequence"/>
</dbReference>
<comment type="caution">
    <text evidence="3">The sequence shown here is derived from an EMBL/GenBank/DDBJ whole genome shotgun (WGS) entry which is preliminary data.</text>
</comment>
<reference evidence="3 4" key="1">
    <citation type="journal article" date="2015" name="Genome Announc.">
        <title>Expanding the biotechnology potential of lactobacilli through comparative genomics of 213 strains and associated genera.</title>
        <authorList>
            <person name="Sun Z."/>
            <person name="Harris H.M."/>
            <person name="McCann A."/>
            <person name="Guo C."/>
            <person name="Argimon S."/>
            <person name="Zhang W."/>
            <person name="Yang X."/>
            <person name="Jeffery I.B."/>
            <person name="Cooney J.C."/>
            <person name="Kagawa T.F."/>
            <person name="Liu W."/>
            <person name="Song Y."/>
            <person name="Salvetti E."/>
            <person name="Wrobel A."/>
            <person name="Rasinkangas P."/>
            <person name="Parkhill J."/>
            <person name="Rea M.C."/>
            <person name="O'Sullivan O."/>
            <person name="Ritari J."/>
            <person name="Douillard F.P."/>
            <person name="Paul Ross R."/>
            <person name="Yang R."/>
            <person name="Briner A.E."/>
            <person name="Felis G.E."/>
            <person name="de Vos W.M."/>
            <person name="Barrangou R."/>
            <person name="Klaenhammer T.R."/>
            <person name="Caufield P.W."/>
            <person name="Cui Y."/>
            <person name="Zhang H."/>
            <person name="O'Toole P.W."/>
        </authorList>
    </citation>
    <scope>NUCLEOTIDE SEQUENCE [LARGE SCALE GENOMIC DNA]</scope>
    <source>
        <strain evidence="3 4">DSM 14857</strain>
    </source>
</reference>
<evidence type="ECO:0000313" key="4">
    <source>
        <dbReference type="Proteomes" id="UP000051647"/>
    </source>
</evidence>
<evidence type="ECO:0000313" key="3">
    <source>
        <dbReference type="EMBL" id="KRL67013.1"/>
    </source>
</evidence>
<feature type="chain" id="PRO_5006410667" description="Surface layer protein A domain-containing protein" evidence="2">
    <location>
        <begin position="30"/>
        <end position="535"/>
    </location>
</feature>
<dbReference type="PATRIC" id="fig|1423815.3.peg.2180"/>
<proteinExistence type="predicted"/>
<protein>
    <recommendedName>
        <fullName evidence="5">Surface layer protein A domain-containing protein</fullName>
    </recommendedName>
</protein>
<evidence type="ECO:0000256" key="2">
    <source>
        <dbReference type="SAM" id="SignalP"/>
    </source>
</evidence>
<name>A0A0R1SL53_9LACO</name>
<sequence length="535" mass="57856">MRKIKYAGIAAATLLTIAPVVVTPATVKAATQQTTTNVQGQNQAGQPANVQGQSNNDQPANVQGQNSGDQQRNVQGIQQVTPTPYGWHLNLGNGWYPGKYAIQTTSKAINKVEQSIAHKPVQKTHAAPGTDQGGKKTPANVNKHKAPLIIRLISDAGDTLIKFADEGQRLLGKKVVNKDTGEEEDVVTISQLFDSLSNSNYGSGTNSAVMPSFSSINGIYGKSLDASGFSSIHLQDLGVDDKDGTFTKDINQLLKLGYKIKFGDTDKYSAADFAKLVNTTRENGHGAHFDLPVTLYDPKGTSVYSKDLVFTNNAAPQSVVTQMNIKYDTPINVEVGSSTVKYQLSGEGHAVVTDQNGDPIDYTADPGYFYSSETEARKGDNSTSLKSPTFSKKGATYYQPVTLTFAKGKNLNVGTLLQNMDKDKSNSIKLNGTEASQADVNNDKNSVTFIREITVGAEKTQISDNNEQKQPAKTNNDDGVIKGDWKINKKSGVVTVNNKLARLYNDDNNLTSRSLAPDTDWKTDQYRTNVKTGEI</sequence>
<dbReference type="EMBL" id="AZFA01000008">
    <property type="protein sequence ID" value="KRL67013.1"/>
    <property type="molecule type" value="Genomic_DNA"/>
</dbReference>
<gene>
    <name evidence="3" type="ORF">FC27_GL002127</name>
</gene>
<feature type="region of interest" description="Disordered" evidence="1">
    <location>
        <begin position="120"/>
        <end position="140"/>
    </location>
</feature>